<keyword evidence="3" id="KW-1185">Reference proteome</keyword>
<dbReference type="EMBL" id="JAMKFB020000015">
    <property type="protein sequence ID" value="KAL0173843.1"/>
    <property type="molecule type" value="Genomic_DNA"/>
</dbReference>
<evidence type="ECO:0000313" key="2">
    <source>
        <dbReference type="EMBL" id="KAL0173843.1"/>
    </source>
</evidence>
<gene>
    <name evidence="2" type="ORF">M9458_029811</name>
</gene>
<sequence>LAKSLPVSIGVMGEGVPDSTLASQPSSSTMAPSSLSWHISPPGPPGSLVPSALPWSVVDHPPLRNSTPLAAAHPSVLLALSGSSFPPAPPWSSVAPAPPWPSGSSSPPWSPEPSALPWPSRSSLSPWLIGSPSLPWAHPPLCLIPL</sequence>
<feature type="compositionally biased region" description="Low complexity" evidence="1">
    <location>
        <begin position="22"/>
        <end position="36"/>
    </location>
</feature>
<feature type="region of interest" description="Disordered" evidence="1">
    <location>
        <begin position="87"/>
        <end position="118"/>
    </location>
</feature>
<protein>
    <submittedName>
        <fullName evidence="2">Uncharacterized protein</fullName>
    </submittedName>
</protein>
<feature type="non-terminal residue" evidence="2">
    <location>
        <position position="1"/>
    </location>
</feature>
<proteinExistence type="predicted"/>
<evidence type="ECO:0000256" key="1">
    <source>
        <dbReference type="SAM" id="MobiDB-lite"/>
    </source>
</evidence>
<name>A0ABD0PIF6_CIRMR</name>
<accession>A0ABD0PIF6</accession>
<feature type="non-terminal residue" evidence="2">
    <location>
        <position position="146"/>
    </location>
</feature>
<dbReference type="AlphaFoldDB" id="A0ABD0PIF6"/>
<evidence type="ECO:0000313" key="3">
    <source>
        <dbReference type="Proteomes" id="UP001529510"/>
    </source>
</evidence>
<feature type="region of interest" description="Disordered" evidence="1">
    <location>
        <begin position="12"/>
        <end position="42"/>
    </location>
</feature>
<dbReference type="Proteomes" id="UP001529510">
    <property type="component" value="Unassembled WGS sequence"/>
</dbReference>
<organism evidence="2 3">
    <name type="scientific">Cirrhinus mrigala</name>
    <name type="common">Mrigala</name>
    <dbReference type="NCBI Taxonomy" id="683832"/>
    <lineage>
        <taxon>Eukaryota</taxon>
        <taxon>Metazoa</taxon>
        <taxon>Chordata</taxon>
        <taxon>Craniata</taxon>
        <taxon>Vertebrata</taxon>
        <taxon>Euteleostomi</taxon>
        <taxon>Actinopterygii</taxon>
        <taxon>Neopterygii</taxon>
        <taxon>Teleostei</taxon>
        <taxon>Ostariophysi</taxon>
        <taxon>Cypriniformes</taxon>
        <taxon>Cyprinidae</taxon>
        <taxon>Labeoninae</taxon>
        <taxon>Labeonini</taxon>
        <taxon>Cirrhinus</taxon>
    </lineage>
</organism>
<feature type="compositionally biased region" description="Pro residues" evidence="1">
    <location>
        <begin position="87"/>
        <end position="101"/>
    </location>
</feature>
<reference evidence="2 3" key="1">
    <citation type="submission" date="2024-05" db="EMBL/GenBank/DDBJ databases">
        <title>Genome sequencing and assembly of Indian major carp, Cirrhinus mrigala (Hamilton, 1822).</title>
        <authorList>
            <person name="Mohindra V."/>
            <person name="Chowdhury L.M."/>
            <person name="Lal K."/>
            <person name="Jena J.K."/>
        </authorList>
    </citation>
    <scope>NUCLEOTIDE SEQUENCE [LARGE SCALE GENOMIC DNA]</scope>
    <source>
        <strain evidence="2">CM1030</strain>
        <tissue evidence="2">Blood</tissue>
    </source>
</reference>
<comment type="caution">
    <text evidence="2">The sequence shown here is derived from an EMBL/GenBank/DDBJ whole genome shotgun (WGS) entry which is preliminary data.</text>
</comment>